<dbReference type="InterPro" id="IPR041614">
    <property type="entry name" value="DprA_WH"/>
</dbReference>
<comment type="similarity">
    <text evidence="1">Belongs to the DprA/Smf family.</text>
</comment>
<dbReference type="SUPFAM" id="SSF102405">
    <property type="entry name" value="MCP/YpsA-like"/>
    <property type="match status" value="1"/>
</dbReference>
<accession>A0A1M6PNS1</accession>
<feature type="domain" description="Helix-hairpin-helix DNA-binding motif class 1" evidence="2">
    <location>
        <begin position="58"/>
        <end position="77"/>
    </location>
</feature>
<dbReference type="EMBL" id="FRAU01000001">
    <property type="protein sequence ID" value="SHK09547.1"/>
    <property type="molecule type" value="Genomic_DNA"/>
</dbReference>
<dbReference type="STRING" id="633813.SAMN04488087_0259"/>
<gene>
    <name evidence="3" type="ORF">SAMN04488087_0259</name>
</gene>
<dbReference type="PANTHER" id="PTHR43022">
    <property type="entry name" value="PROTEIN SMF"/>
    <property type="match status" value="1"/>
</dbReference>
<dbReference type="InterPro" id="IPR003583">
    <property type="entry name" value="Hlx-hairpin-Hlx_DNA-bd_motif"/>
</dbReference>
<dbReference type="Gene3D" id="3.40.50.450">
    <property type="match status" value="1"/>
</dbReference>
<dbReference type="NCBIfam" id="TIGR00732">
    <property type="entry name" value="dprA"/>
    <property type="match status" value="1"/>
</dbReference>
<dbReference type="Pfam" id="PF02481">
    <property type="entry name" value="DNA_processg_A"/>
    <property type="match status" value="1"/>
</dbReference>
<dbReference type="InterPro" id="IPR003488">
    <property type="entry name" value="DprA"/>
</dbReference>
<proteinExistence type="inferred from homology"/>
<dbReference type="AlphaFoldDB" id="A0A1M6PNS1"/>
<dbReference type="GO" id="GO:0009294">
    <property type="term" value="P:DNA-mediated transformation"/>
    <property type="evidence" value="ECO:0007669"/>
    <property type="project" value="InterPro"/>
</dbReference>
<dbReference type="SMART" id="SM00278">
    <property type="entry name" value="HhH1"/>
    <property type="match status" value="2"/>
</dbReference>
<dbReference type="PANTHER" id="PTHR43022:SF1">
    <property type="entry name" value="PROTEIN SMF"/>
    <property type="match status" value="1"/>
</dbReference>
<feature type="domain" description="Helix-hairpin-helix DNA-binding motif class 1" evidence="2">
    <location>
        <begin position="26"/>
        <end position="45"/>
    </location>
</feature>
<protein>
    <submittedName>
        <fullName evidence="3">DNA protecting protein DprA</fullName>
    </submittedName>
</protein>
<dbReference type="Pfam" id="PF14520">
    <property type="entry name" value="HHH_5"/>
    <property type="match status" value="1"/>
</dbReference>
<evidence type="ECO:0000313" key="4">
    <source>
        <dbReference type="Proteomes" id="UP000185812"/>
    </source>
</evidence>
<evidence type="ECO:0000256" key="1">
    <source>
        <dbReference type="ARBA" id="ARBA00006525"/>
    </source>
</evidence>
<dbReference type="SUPFAM" id="SSF47781">
    <property type="entry name" value="RuvA domain 2-like"/>
    <property type="match status" value="1"/>
</dbReference>
<dbReference type="RefSeq" id="WP_084660489.1">
    <property type="nucleotide sequence ID" value="NZ_FRAU01000001.1"/>
</dbReference>
<reference evidence="4" key="1">
    <citation type="submission" date="2016-11" db="EMBL/GenBank/DDBJ databases">
        <authorList>
            <person name="Varghese N."/>
            <person name="Submissions S."/>
        </authorList>
    </citation>
    <scope>NUCLEOTIDE SEQUENCE [LARGE SCALE GENOMIC DNA]</scope>
    <source>
        <strain evidence="4">DSM 22212</strain>
    </source>
</reference>
<dbReference type="Proteomes" id="UP000185812">
    <property type="component" value="Unassembled WGS sequence"/>
</dbReference>
<keyword evidence="4" id="KW-1185">Reference proteome</keyword>
<sequence length="379" mass="40974">MPFVKDDEAALGKVPDNPSEELRALVALTLVPGVGSGRIRALLARFGSAQRVLYASIAELMQVPGIGMQTAQRIVAFDDWDAVDMQFEQAERVGATLIPAWDERFPPLLRTIYDPPALLWMRGTWTPEDHHAVAIVGTRRPTDYGLRTARQFAAALAREGVTVISGLAYGIDAAAHRGALEAGGRTLAVLGSGVDRIYPARHERLARAILNQGALFSEFPLGAAPDAPNFPRRNRLISGLARAVLIVEAYETGGALITARLALEQNREVLAIPGVLHNPASAGTNRLIRDSLARLVCTPDDVLEAIGFGASPVAQPPPSPPSLNGLERQLYDALEPEPLHIDVLCERTGLDPSTALVYLLQLEFKGLVRQLAGKQFYRL</sequence>
<name>A0A1M6PNS1_9BACT</name>
<dbReference type="InterPro" id="IPR010994">
    <property type="entry name" value="RuvA_2-like"/>
</dbReference>
<evidence type="ECO:0000313" key="3">
    <source>
        <dbReference type="EMBL" id="SHK09547.1"/>
    </source>
</evidence>
<evidence type="ECO:0000259" key="2">
    <source>
        <dbReference type="SMART" id="SM00278"/>
    </source>
</evidence>
<dbReference type="Pfam" id="PF17782">
    <property type="entry name" value="WHD_DprA"/>
    <property type="match status" value="1"/>
</dbReference>
<dbReference type="GO" id="GO:0006281">
    <property type="term" value="P:DNA repair"/>
    <property type="evidence" value="ECO:0007669"/>
    <property type="project" value="InterPro"/>
</dbReference>
<dbReference type="OrthoDB" id="9785707at2"/>
<dbReference type="GO" id="GO:0003677">
    <property type="term" value="F:DNA binding"/>
    <property type="evidence" value="ECO:0007669"/>
    <property type="project" value="InterPro"/>
</dbReference>
<dbReference type="InterPro" id="IPR057666">
    <property type="entry name" value="DrpA_SLOG"/>
</dbReference>
<organism evidence="3 4">
    <name type="scientific">Rhodothermus profundi</name>
    <dbReference type="NCBI Taxonomy" id="633813"/>
    <lineage>
        <taxon>Bacteria</taxon>
        <taxon>Pseudomonadati</taxon>
        <taxon>Rhodothermota</taxon>
        <taxon>Rhodothermia</taxon>
        <taxon>Rhodothermales</taxon>
        <taxon>Rhodothermaceae</taxon>
        <taxon>Rhodothermus</taxon>
    </lineage>
</organism>